<dbReference type="Pfam" id="PF07304">
    <property type="entry name" value="SRA1"/>
    <property type="match status" value="1"/>
</dbReference>
<dbReference type="PANTHER" id="PTHR18834">
    <property type="entry name" value="STEROID RECEPTOR RNA ACTIVATOR 1"/>
    <property type="match status" value="1"/>
</dbReference>
<evidence type="ECO:0000259" key="2">
    <source>
        <dbReference type="Pfam" id="PF07304"/>
    </source>
</evidence>
<dbReference type="GO" id="GO:0003713">
    <property type="term" value="F:transcription coactivator activity"/>
    <property type="evidence" value="ECO:0007669"/>
    <property type="project" value="InterPro"/>
</dbReference>
<dbReference type="PANTHER" id="PTHR18834:SF2">
    <property type="entry name" value="STEROID RECEPTOR RNA ACTIVATOR 1"/>
    <property type="match status" value="1"/>
</dbReference>
<dbReference type="GO" id="GO:0006357">
    <property type="term" value="P:regulation of transcription by RNA polymerase II"/>
    <property type="evidence" value="ECO:0007669"/>
    <property type="project" value="InterPro"/>
</dbReference>
<dbReference type="EMBL" id="GIFC01014761">
    <property type="protein sequence ID" value="MXU96844.1"/>
    <property type="molecule type" value="Transcribed_RNA"/>
</dbReference>
<protein>
    <submittedName>
        <fullName evidence="3">Putative steroid receptor rna activator</fullName>
    </submittedName>
</protein>
<dbReference type="AlphaFoldDB" id="A0A6B0V4W5"/>
<feature type="region of interest" description="Disordered" evidence="1">
    <location>
        <begin position="45"/>
        <end position="119"/>
    </location>
</feature>
<evidence type="ECO:0000313" key="3">
    <source>
        <dbReference type="EMBL" id="MXU96844.1"/>
    </source>
</evidence>
<feature type="domain" description="SRA1/Sec31" evidence="2">
    <location>
        <begin position="97"/>
        <end position="219"/>
    </location>
</feature>
<dbReference type="InterPro" id="IPR009917">
    <property type="entry name" value="SRA1/Sec31"/>
</dbReference>
<reference evidence="3" key="1">
    <citation type="submission" date="2019-12" db="EMBL/GenBank/DDBJ databases">
        <title>An insight into the sialome of adult female Ixodes ricinus ticks feeding for 6 days.</title>
        <authorList>
            <person name="Perner J."/>
            <person name="Ribeiro J.M.C."/>
        </authorList>
    </citation>
    <scope>NUCLEOTIDE SEQUENCE</scope>
    <source>
        <strain evidence="3">Semi-engorged</strain>
        <tissue evidence="3">Salivary glands</tissue>
    </source>
</reference>
<keyword evidence="3" id="KW-0675">Receptor</keyword>
<name>A0A6B0V4W5_IXORI</name>
<dbReference type="FunFam" id="1.20.940.10:FF:000009">
    <property type="entry name" value="Protein transport protein Sec31A"/>
    <property type="match status" value="1"/>
</dbReference>
<dbReference type="Gene3D" id="1.20.940.10">
    <property type="entry name" value="Functional domain of the splicing factor Prp18"/>
    <property type="match status" value="1"/>
</dbReference>
<dbReference type="InterPro" id="IPR040243">
    <property type="entry name" value="Steroid_recept_RNA_1"/>
</dbReference>
<dbReference type="GO" id="GO:0005634">
    <property type="term" value="C:nucleus"/>
    <property type="evidence" value="ECO:0007669"/>
    <property type="project" value="TreeGrafter"/>
</dbReference>
<accession>A0A6B0V4W5</accession>
<sequence length="232" mass="25347">MHTVVFCPSKRYSALLMTHLIRVAGNDEKAWNDPPVFAYTEVQGTPAAAPKKRTPLNKRVPFPQEGLPPTTPAATLGSAPIGMPPLKPCALEARDVSEAGTSQPSPSQQPPNTGSGSDELKKETFENLEIIMSKFFDGIEKRRQEDVKKRLDLLRQAWEQGSLSTPVQHKMRELTSELRSGNCEKANTLHVSLMVDYVSEVSQWMVGIKQLIAAAQLTPGELSPAGVDTEAS</sequence>
<organism evidence="3">
    <name type="scientific">Ixodes ricinus</name>
    <name type="common">Common tick</name>
    <name type="synonym">Acarus ricinus</name>
    <dbReference type="NCBI Taxonomy" id="34613"/>
    <lineage>
        <taxon>Eukaryota</taxon>
        <taxon>Metazoa</taxon>
        <taxon>Ecdysozoa</taxon>
        <taxon>Arthropoda</taxon>
        <taxon>Chelicerata</taxon>
        <taxon>Arachnida</taxon>
        <taxon>Acari</taxon>
        <taxon>Parasitiformes</taxon>
        <taxon>Ixodida</taxon>
        <taxon>Ixodoidea</taxon>
        <taxon>Ixodidae</taxon>
        <taxon>Ixodinae</taxon>
        <taxon>Ixodes</taxon>
    </lineage>
</organism>
<evidence type="ECO:0000256" key="1">
    <source>
        <dbReference type="SAM" id="MobiDB-lite"/>
    </source>
</evidence>
<proteinExistence type="predicted"/>